<evidence type="ECO:0000313" key="4">
    <source>
        <dbReference type="Proteomes" id="UP001168167"/>
    </source>
</evidence>
<dbReference type="EMBL" id="JANQAO010000004">
    <property type="protein sequence ID" value="MDM5148178.1"/>
    <property type="molecule type" value="Genomic_DNA"/>
</dbReference>
<name>A0ABT7QN94_9GAMM</name>
<dbReference type="InterPro" id="IPR021810">
    <property type="entry name" value="T1RH-like_C"/>
</dbReference>
<protein>
    <submittedName>
        <fullName evidence="3">DUF3387 domain-containing protein</fullName>
    </submittedName>
</protein>
<reference evidence="3" key="2">
    <citation type="journal article" date="2023" name="Microbiome">
        <title>Synthase-selected sorting approach identifies a beta-lactone synthase in a nudibranch symbiotic bacterium.</title>
        <authorList>
            <person name="Dzunkova M."/>
            <person name="La Clair J.J."/>
            <person name="Tyml T."/>
            <person name="Doud D."/>
            <person name="Schulz F."/>
            <person name="Piquer-Esteban S."/>
            <person name="Porcel Sanchis D."/>
            <person name="Osborn A."/>
            <person name="Robinson D."/>
            <person name="Louie K.B."/>
            <person name="Bowen B.P."/>
            <person name="Bowers R.M."/>
            <person name="Lee J."/>
            <person name="Arnau V."/>
            <person name="Diaz-Villanueva W."/>
            <person name="Stepanauskas R."/>
            <person name="Gosliner T."/>
            <person name="Date S.V."/>
            <person name="Northen T.R."/>
            <person name="Cheng J.F."/>
            <person name="Burkart M.D."/>
            <person name="Woyke T."/>
        </authorList>
    </citation>
    <scope>NUCLEOTIDE SEQUENCE</scope>
    <source>
        <strain evidence="3">Df01</strain>
    </source>
</reference>
<proteinExistence type="predicted"/>
<feature type="coiled-coil region" evidence="1">
    <location>
        <begin position="62"/>
        <end position="89"/>
    </location>
</feature>
<dbReference type="Proteomes" id="UP001168167">
    <property type="component" value="Unassembled WGS sequence"/>
</dbReference>
<feature type="domain" description="Type I restriction enzyme HindI endonuclease subunit-like C-terminal" evidence="2">
    <location>
        <begin position="1"/>
        <end position="164"/>
    </location>
</feature>
<keyword evidence="4" id="KW-1185">Reference proteome</keyword>
<reference evidence="3" key="1">
    <citation type="submission" date="2022-08" db="EMBL/GenBank/DDBJ databases">
        <authorList>
            <person name="Dzunkova M."/>
            <person name="La Clair J."/>
            <person name="Tyml T."/>
            <person name="Doud D."/>
            <person name="Schulz F."/>
            <person name="Piquer S."/>
            <person name="Porcel Sanchis D."/>
            <person name="Osborn A."/>
            <person name="Robinson D."/>
            <person name="Louie K.B."/>
            <person name="Bowen B.P."/>
            <person name="Bowers R."/>
            <person name="Lee J."/>
            <person name="Arnau Llombart V."/>
            <person name="Diaz Villanueva W."/>
            <person name="Gosliner T."/>
            <person name="Northen T."/>
            <person name="Cheng J.-F."/>
            <person name="Burkart M.D."/>
            <person name="Woyke T."/>
        </authorList>
    </citation>
    <scope>NUCLEOTIDE SEQUENCE</scope>
    <source>
        <strain evidence="3">Df01</strain>
    </source>
</reference>
<dbReference type="Pfam" id="PF11867">
    <property type="entry name" value="T1RH-like_C"/>
    <property type="match status" value="1"/>
</dbReference>
<evidence type="ECO:0000259" key="2">
    <source>
        <dbReference type="Pfam" id="PF11867"/>
    </source>
</evidence>
<gene>
    <name evidence="3" type="ORF">NQX30_07385</name>
</gene>
<keyword evidence="1" id="KW-0175">Coiled coil</keyword>
<evidence type="ECO:0000313" key="3">
    <source>
        <dbReference type="EMBL" id="MDM5148178.1"/>
    </source>
</evidence>
<comment type="caution">
    <text evidence="3">The sequence shown here is derived from an EMBL/GenBank/DDBJ whole genome shotgun (WGS) entry which is preliminary data.</text>
</comment>
<evidence type="ECO:0000256" key="1">
    <source>
        <dbReference type="SAM" id="Coils"/>
    </source>
</evidence>
<sequence>MKQPHTKLQLLQQMMANAIGELNKINKVKGIDFSKQMNALFKKYNERNEKDVLRSEVINDFSDEIINLYKKLEDEMSSYKEMEISFEEKAFYDTLLPLTHKYDFTYLEDKLIGLSSEVKKIIDDKAIYTDWNKREDIKAGLQFDLTLLLDKWDYPPMDKDEVYK</sequence>
<accession>A0ABT7QN94</accession>
<organism evidence="3 4">
    <name type="scientific">Candidatus Doriopsillibacter californiensis</name>
    <dbReference type="NCBI Taxonomy" id="2970740"/>
    <lineage>
        <taxon>Bacteria</taxon>
        <taxon>Pseudomonadati</taxon>
        <taxon>Pseudomonadota</taxon>
        <taxon>Gammaproteobacteria</taxon>
        <taxon>Candidatus Tethybacterales</taxon>
        <taxon>Candidatus Persebacteraceae</taxon>
        <taxon>Candidatus Doriopsillibacter</taxon>
    </lineage>
</organism>